<dbReference type="InterPro" id="IPR012332">
    <property type="entry name" value="Autotransporter_pectin_lyase_C"/>
</dbReference>
<dbReference type="Gene3D" id="2.160.20.20">
    <property type="match status" value="1"/>
</dbReference>
<evidence type="ECO:0000256" key="2">
    <source>
        <dbReference type="SAM" id="SignalP"/>
    </source>
</evidence>
<dbReference type="EMBL" id="FYDG01000001">
    <property type="protein sequence ID" value="SNB61371.1"/>
    <property type="molecule type" value="Genomic_DNA"/>
</dbReference>
<accession>A0A212QQ20</accession>
<dbReference type="InterPro" id="IPR011050">
    <property type="entry name" value="Pectin_lyase_fold/virulence"/>
</dbReference>
<evidence type="ECO:0000256" key="1">
    <source>
        <dbReference type="ARBA" id="ARBA00022729"/>
    </source>
</evidence>
<evidence type="ECO:0000313" key="4">
    <source>
        <dbReference type="Proteomes" id="UP000198418"/>
    </source>
</evidence>
<dbReference type="AlphaFoldDB" id="A0A212QQ20"/>
<keyword evidence="1 2" id="KW-0732">Signal</keyword>
<organism evidence="3 4">
    <name type="scientific">Rhodoblastus acidophilus</name>
    <name type="common">Rhodopseudomonas acidophila</name>
    <dbReference type="NCBI Taxonomy" id="1074"/>
    <lineage>
        <taxon>Bacteria</taxon>
        <taxon>Pseudomonadati</taxon>
        <taxon>Pseudomonadota</taxon>
        <taxon>Alphaproteobacteria</taxon>
        <taxon>Hyphomicrobiales</taxon>
        <taxon>Rhodoblastaceae</taxon>
        <taxon>Rhodoblastus</taxon>
    </lineage>
</organism>
<dbReference type="RefSeq" id="WP_088519452.1">
    <property type="nucleotide sequence ID" value="NZ_FYDG01000001.1"/>
</dbReference>
<dbReference type="InterPro" id="IPR013425">
    <property type="entry name" value="Autotrns_rpt"/>
</dbReference>
<gene>
    <name evidence="3" type="ORF">SAMN06265338_1011063</name>
</gene>
<feature type="signal peptide" evidence="2">
    <location>
        <begin position="1"/>
        <end position="32"/>
    </location>
</feature>
<keyword evidence="4" id="KW-1185">Reference proteome</keyword>
<feature type="chain" id="PRO_5012916842" evidence="2">
    <location>
        <begin position="33"/>
        <end position="1093"/>
    </location>
</feature>
<evidence type="ECO:0000313" key="3">
    <source>
        <dbReference type="EMBL" id="SNB61371.1"/>
    </source>
</evidence>
<proteinExistence type="predicted"/>
<name>A0A212QQ20_RHOAC</name>
<dbReference type="Pfam" id="PF12951">
    <property type="entry name" value="PATR"/>
    <property type="match status" value="6"/>
</dbReference>
<dbReference type="InterPro" id="IPR051551">
    <property type="entry name" value="Autotransporter_adhesion"/>
</dbReference>
<dbReference type="NCBIfam" id="TIGR02601">
    <property type="entry name" value="autotrns_rpt"/>
    <property type="match status" value="5"/>
</dbReference>
<sequence length="1093" mass="107086">MKRNVFLAAPRRMAWRALLLAGTSLAATAARADDGPGPIGPPVFPAQYWDGFSTSPTGVPGGEGGDGYWRPASSSPGAVANFTTADGTANSAWQGSDAVFAGAAGTVWVDGAVGFVSARFMVTGYDLAPPEMTQAALLLAPDHSTVTTDPGVSATIDVSIEGPGRALVKEGAGTLILDDSYGATNTQSATIVNGGVLQITSGALLGQDAGSGLSVAINNGATLAYHNAYLDYPPLADGRSTSFAGDVILGEGGGVIRVDDASNRPGDPDAATLNLQGGLSGPGGLAKTGTGTLALYGVSTYAGATDVRAGALDLFASGALGAGDLTIAAGAMVRAYVGDASVATLNGGGVFSFASGSAQSLTVGGGAFSGRIGEINGATGALVKTGAETLTLSGANSYAGGTRVTGGTLALANAQAAGSGAIALADATALRFAASGMVVANAVTLAGTARLDSGDGGATLSGPITGAGGFTKTGAGTLTLAGANSYSGVTTISSGVLQIGTGGVAGSLGSGAVVNNASLLFNRSDAVTVSQTIGGTGALTQAGAGTLTLAGANSYAGGTFVQAGALAVGDAQALGSGALHLADATALRFLSSMTLSNALVFSGAGDPDIDTAASHVTLSGAISGSGALTKLGTGTLVLTGANSYTGETRVAQGALEVNGSIASSTIVENGGALAGVGTVGAVAVASGGALAPGNSAQPFGTLRATGDVAFSSGARYVVSFGPAGASLLTTTGAASLNGAVAANWTGGDAVAGSRYTILTARNGVSGAFSSLTVTGLTTNLPVLAYDANDAYLVFNGLTRDAVTSSFDRLAGDRIGALVTHGVLAGLLDGLTEQMDCDSCVTAFGSVGALSVGAHGRLKLSENFALLGGAAFARYHNGGVEVTGSPIFLAALRYDKTEWGDSRPFAEIGGSASPWRRASFKRSYDDAGVGRIGTGVADAATYSVFGKLGWIYRWSPSDEAALFGGLSRSWQFVSGYVEGGAGNSSPATIAAGVDRLDAARIGGHWTHVFGGAIETEVSLAGAQSLDARSGLSGGVLGLSGVRGALGDYRWAEYGLRLGYRFADNASVNLFADGTLGARPVGDAIYGGAGLRLAF</sequence>
<reference evidence="4" key="1">
    <citation type="submission" date="2017-06" db="EMBL/GenBank/DDBJ databases">
        <authorList>
            <person name="Varghese N."/>
            <person name="Submissions S."/>
        </authorList>
    </citation>
    <scope>NUCLEOTIDE SEQUENCE [LARGE SCALE GENOMIC DNA]</scope>
    <source>
        <strain evidence="4">DSM 137</strain>
    </source>
</reference>
<dbReference type="PANTHER" id="PTHR35037:SF3">
    <property type="entry name" value="C-TERMINAL REGION OF AIDA-LIKE PROTEIN"/>
    <property type="match status" value="1"/>
</dbReference>
<dbReference type="OrthoDB" id="8203067at2"/>
<dbReference type="PANTHER" id="PTHR35037">
    <property type="entry name" value="C-TERMINAL REGION OF AIDA-LIKE PROTEIN"/>
    <property type="match status" value="1"/>
</dbReference>
<dbReference type="SUPFAM" id="SSF51126">
    <property type="entry name" value="Pectin lyase-like"/>
    <property type="match status" value="3"/>
</dbReference>
<protein>
    <submittedName>
        <fullName evidence="3">Autotransporter-associated beta strand repeat-containing protein</fullName>
    </submittedName>
</protein>
<dbReference type="Proteomes" id="UP000198418">
    <property type="component" value="Unassembled WGS sequence"/>
</dbReference>